<comment type="caution">
    <text evidence="9">The sequence shown here is derived from an EMBL/GenBank/DDBJ whole genome shotgun (WGS) entry which is preliminary data.</text>
</comment>
<comment type="similarity">
    <text evidence="3">Belongs to the peptidase S51 family.</text>
</comment>
<evidence type="ECO:0000313" key="10">
    <source>
        <dbReference type="Proteomes" id="UP001158050"/>
    </source>
</evidence>
<dbReference type="PANTHER" id="PTHR36175">
    <property type="entry name" value="CYANOPHYCINASE"/>
    <property type="match status" value="1"/>
</dbReference>
<reference evidence="9 10" key="1">
    <citation type="submission" date="2017-05" db="EMBL/GenBank/DDBJ databases">
        <authorList>
            <person name="Varghese N."/>
            <person name="Submissions S."/>
        </authorList>
    </citation>
    <scope>NUCLEOTIDE SEQUENCE [LARGE SCALE GENOMIC DNA]</scope>
    <source>
        <strain evidence="9 10">DSM 18015</strain>
    </source>
</reference>
<evidence type="ECO:0000256" key="1">
    <source>
        <dbReference type="ARBA" id="ARBA00001092"/>
    </source>
</evidence>
<evidence type="ECO:0000256" key="7">
    <source>
        <dbReference type="ARBA" id="ARBA00022801"/>
    </source>
</evidence>
<dbReference type="EMBL" id="FXUO01000007">
    <property type="protein sequence ID" value="SMP95586.1"/>
    <property type="molecule type" value="Genomic_DNA"/>
</dbReference>
<name>A0ABY1R6X3_9FLAO</name>
<dbReference type="SUPFAM" id="SSF52317">
    <property type="entry name" value="Class I glutamine amidotransferase-like"/>
    <property type="match status" value="1"/>
</dbReference>
<dbReference type="CDD" id="cd03145">
    <property type="entry name" value="GAT1_cyanophycinase"/>
    <property type="match status" value="1"/>
</dbReference>
<proteinExistence type="inferred from homology"/>
<evidence type="ECO:0000256" key="4">
    <source>
        <dbReference type="ARBA" id="ARBA00013115"/>
    </source>
</evidence>
<dbReference type="Proteomes" id="UP001158050">
    <property type="component" value="Unassembled WGS sequence"/>
</dbReference>
<gene>
    <name evidence="9" type="ORF">SAMN05421679_107164</name>
</gene>
<sequence>MTPKGRLIIIGGKEDKSETVPEMEDVNHGFIPKEILKLIAESKDDRIEIITTATSDPDDMEKTYSQTFKDIGYTNFGFLYITQKDNKESLQRLQDAKTVFFSGGDQSKICDVFKNSEIIERIHERYLHEQDFTIAGTSAGAMCLSSIMIADAINGEAIVGYDLELDNGLDFLDCIIDTHFVHRGRFGRLAHATILHPEFLGIGLGEDTSLIIEQGKTATCKGSGMVIIINSKQIKQTNIETVKKGCPVYAENLVIDILTEDCKINLETGDIDVPDAR</sequence>
<keyword evidence="7" id="KW-0378">Hydrolase</keyword>
<evidence type="ECO:0000256" key="2">
    <source>
        <dbReference type="ARBA" id="ARBA00002039"/>
    </source>
</evidence>
<protein>
    <recommendedName>
        <fullName evidence="5">Cyanophycinase</fullName>
        <ecNumber evidence="4">3.4.15.6</ecNumber>
    </recommendedName>
</protein>
<dbReference type="InterPro" id="IPR011811">
    <property type="entry name" value="Peptidase_S51_cyanophycinase"/>
</dbReference>
<keyword evidence="10" id="KW-1185">Reference proteome</keyword>
<evidence type="ECO:0000256" key="3">
    <source>
        <dbReference type="ARBA" id="ARBA00006534"/>
    </source>
</evidence>
<keyword evidence="8" id="KW-0720">Serine protease</keyword>
<accession>A0ABY1R6X3</accession>
<evidence type="ECO:0000313" key="9">
    <source>
        <dbReference type="EMBL" id="SMP95586.1"/>
    </source>
</evidence>
<comment type="function">
    <text evidence="2">Exopeptidase that catalyzes the hydrolytic cleavage of multi-L-arginyl-poly-L-aspartic acid (cyanophycin; a water-insoluble reserve polymer) into aspartate-arginine dipeptides.</text>
</comment>
<keyword evidence="6" id="KW-0645">Protease</keyword>
<organism evidence="9 10">
    <name type="scientific">Epilithonimonas pallida</name>
    <dbReference type="NCBI Taxonomy" id="373671"/>
    <lineage>
        <taxon>Bacteria</taxon>
        <taxon>Pseudomonadati</taxon>
        <taxon>Bacteroidota</taxon>
        <taxon>Flavobacteriia</taxon>
        <taxon>Flavobacteriales</taxon>
        <taxon>Weeksellaceae</taxon>
        <taxon>Chryseobacterium group</taxon>
        <taxon>Epilithonimonas</taxon>
    </lineage>
</organism>
<dbReference type="NCBIfam" id="TIGR02069">
    <property type="entry name" value="cyanophycinase"/>
    <property type="match status" value="1"/>
</dbReference>
<evidence type="ECO:0000256" key="6">
    <source>
        <dbReference type="ARBA" id="ARBA00022670"/>
    </source>
</evidence>
<dbReference type="InterPro" id="IPR005320">
    <property type="entry name" value="Peptidase_S51"/>
</dbReference>
<dbReference type="InterPro" id="IPR029062">
    <property type="entry name" value="Class_I_gatase-like"/>
</dbReference>
<evidence type="ECO:0000256" key="8">
    <source>
        <dbReference type="ARBA" id="ARBA00022825"/>
    </source>
</evidence>
<dbReference type="PANTHER" id="PTHR36175:SF1">
    <property type="entry name" value="CYANOPHYCINASE"/>
    <property type="match status" value="1"/>
</dbReference>
<dbReference type="Pfam" id="PF03575">
    <property type="entry name" value="Peptidase_S51"/>
    <property type="match status" value="1"/>
</dbReference>
<dbReference type="RefSeq" id="WP_283417565.1">
    <property type="nucleotide sequence ID" value="NZ_FXUO01000007.1"/>
</dbReference>
<dbReference type="Gene3D" id="3.40.50.880">
    <property type="match status" value="1"/>
</dbReference>
<dbReference type="EC" id="3.4.15.6" evidence="4"/>
<comment type="catalytic activity">
    <reaction evidence="1">
        <text>[L-4-(L-arginin-2-N-yl)aspartate](n) + H2O = [L-4-(L-arginin-2-N-yl)aspartate](n-1) + L-4-(L-arginin-2-N-yl)aspartate</text>
        <dbReference type="Rhea" id="RHEA:12845"/>
        <dbReference type="Rhea" id="RHEA-COMP:13728"/>
        <dbReference type="Rhea" id="RHEA-COMP:13734"/>
        <dbReference type="ChEBI" id="CHEBI:15377"/>
        <dbReference type="ChEBI" id="CHEBI:137986"/>
        <dbReference type="ChEBI" id="CHEBI:137991"/>
        <dbReference type="EC" id="3.4.15.6"/>
    </reaction>
</comment>
<evidence type="ECO:0000256" key="5">
    <source>
        <dbReference type="ARBA" id="ARBA00015719"/>
    </source>
</evidence>